<dbReference type="EMBL" id="MN738973">
    <property type="protein sequence ID" value="QHT33699.1"/>
    <property type="molecule type" value="Genomic_DNA"/>
</dbReference>
<sequence length="175" mass="19600">MKSLKSSSIFTSIFTSNNSILLIIFVFIFIAVSMFFLIQKTTEKQDIHNKNIIEEKESQNVKIEGGRGEGEMMNSIRNANNNNNGDNGGNGDNSDSYNTEHNTVTGTFHDEVGLFIKKEEPRPEIYSHSQKYIPPFNTGTETRCGARHVNRPIENNNVQSCVNSDLVKVSSDASY</sequence>
<reference evidence="3" key="1">
    <citation type="journal article" date="2020" name="Nature">
        <title>Giant virus diversity and host interactions through global metagenomics.</title>
        <authorList>
            <person name="Schulz F."/>
            <person name="Roux S."/>
            <person name="Paez-Espino D."/>
            <person name="Jungbluth S."/>
            <person name="Walsh D.A."/>
            <person name="Denef V.J."/>
            <person name="McMahon K.D."/>
            <person name="Konstantinidis K.T."/>
            <person name="Eloe-Fadrosh E.A."/>
            <person name="Kyrpides N.C."/>
            <person name="Woyke T."/>
        </authorList>
    </citation>
    <scope>NUCLEOTIDE SEQUENCE</scope>
    <source>
        <strain evidence="3">GVMAG-M-3300009161-36</strain>
    </source>
</reference>
<name>A0A6C0EZK3_9ZZZZ</name>
<feature type="transmembrane region" description="Helical" evidence="2">
    <location>
        <begin position="20"/>
        <end position="38"/>
    </location>
</feature>
<evidence type="ECO:0000256" key="1">
    <source>
        <dbReference type="SAM" id="MobiDB-lite"/>
    </source>
</evidence>
<evidence type="ECO:0000256" key="2">
    <source>
        <dbReference type="SAM" id="Phobius"/>
    </source>
</evidence>
<dbReference type="AlphaFoldDB" id="A0A6C0EZK3"/>
<protein>
    <submittedName>
        <fullName evidence="3">Uncharacterized protein</fullName>
    </submittedName>
</protein>
<keyword evidence="2" id="KW-0472">Membrane</keyword>
<evidence type="ECO:0000313" key="3">
    <source>
        <dbReference type="EMBL" id="QHT33699.1"/>
    </source>
</evidence>
<proteinExistence type="predicted"/>
<keyword evidence="2" id="KW-0812">Transmembrane</keyword>
<feature type="compositionally biased region" description="Low complexity" evidence="1">
    <location>
        <begin position="74"/>
        <end position="85"/>
    </location>
</feature>
<accession>A0A6C0EZK3</accession>
<keyword evidence="2" id="KW-1133">Transmembrane helix</keyword>
<feature type="region of interest" description="Disordered" evidence="1">
    <location>
        <begin position="73"/>
        <end position="101"/>
    </location>
</feature>
<organism evidence="3">
    <name type="scientific">viral metagenome</name>
    <dbReference type="NCBI Taxonomy" id="1070528"/>
    <lineage>
        <taxon>unclassified sequences</taxon>
        <taxon>metagenomes</taxon>
        <taxon>organismal metagenomes</taxon>
    </lineage>
</organism>